<keyword evidence="1" id="KW-0812">Transmembrane</keyword>
<feature type="transmembrane region" description="Helical" evidence="1">
    <location>
        <begin position="426"/>
        <end position="450"/>
    </location>
</feature>
<feature type="transmembrane region" description="Helical" evidence="1">
    <location>
        <begin position="60"/>
        <end position="78"/>
    </location>
</feature>
<feature type="transmembrane region" description="Helical" evidence="1">
    <location>
        <begin position="35"/>
        <end position="53"/>
    </location>
</feature>
<feature type="transmembrane region" description="Helical" evidence="1">
    <location>
        <begin position="271"/>
        <end position="292"/>
    </location>
</feature>
<accession>A0A3S4SSW2</accession>
<feature type="transmembrane region" description="Helical" evidence="1">
    <location>
        <begin position="462"/>
        <end position="486"/>
    </location>
</feature>
<reference evidence="2 3" key="1">
    <citation type="submission" date="2018-12" db="EMBL/GenBank/DDBJ databases">
        <authorList>
            <consortium name="Pathogen Informatics"/>
        </authorList>
    </citation>
    <scope>NUCLEOTIDE SEQUENCE [LARGE SCALE GENOMIC DNA]</scope>
    <source>
        <strain evidence="2 3">NCTC11923</strain>
    </source>
</reference>
<dbReference type="PIRSF" id="PIRSF002746">
    <property type="entry name" value="Gluconate_transporter"/>
    <property type="match status" value="1"/>
</dbReference>
<dbReference type="GO" id="GO:0005886">
    <property type="term" value="C:plasma membrane"/>
    <property type="evidence" value="ECO:0007669"/>
    <property type="project" value="TreeGrafter"/>
</dbReference>
<dbReference type="KEGG" id="asla:NCTC11923_00899"/>
<feature type="transmembrane region" description="Helical" evidence="1">
    <location>
        <begin position="206"/>
        <end position="227"/>
    </location>
</feature>
<proteinExistence type="predicted"/>
<dbReference type="EMBL" id="LR134363">
    <property type="protein sequence ID" value="VEG74269.1"/>
    <property type="molecule type" value="Genomic_DNA"/>
</dbReference>
<sequence length="487" mass="48957">MSAVALSPGLLASPTLASALPLAGDEPPEPVLSAPVLLLLAAGAIAVLLVLVIKVRMSAFIAMLLVSMGLALVAGIPVGDIVTTMTDGMGKTLGTVAMIVGLGAILGRIVEAAGGAEILADRFTRVLGRHRVIAAVTAASFILGIPIFFDVGFIILAPIVFGFAHIARINSLKIGLPVAATLMALHVVVPPHPGPVASAATLGADVGLLTMVSLPVCAVVAVASYFASKLFNVDGIVLEGSPLGSAQDSAEATYEPGGAVARPHATGPGTVIFLIVAPIAQMMLGTVGQMMVEEGSTAHGILGFVGSSTTALLTAVILAYLIIGAQQGWGLARRGEIIDSALPDVATIVFVTGAGGVFASVLVASGIGKALSGVLVEANMPILVTAFVISQALRASQGSATVAILTTGGLLTDAVANGGYTAFQVVLIQMAIGFGALGLSHVSDSGFWIVTKYMGLSVKDGLKTWTALSTIAGLVGFALTAMLWMLA</sequence>
<keyword evidence="3" id="KW-1185">Reference proteome</keyword>
<dbReference type="AlphaFoldDB" id="A0A3S4SSW2"/>
<keyword evidence="1" id="KW-0472">Membrane</keyword>
<name>A0A3S4SSW2_9ACTO</name>
<dbReference type="Pfam" id="PF02447">
    <property type="entry name" value="GntP_permease"/>
    <property type="match status" value="1"/>
</dbReference>
<dbReference type="NCBIfam" id="NF007332">
    <property type="entry name" value="PRK09821.1"/>
    <property type="match status" value="1"/>
</dbReference>
<feature type="transmembrane region" description="Helical" evidence="1">
    <location>
        <begin position="298"/>
        <end position="323"/>
    </location>
</feature>
<evidence type="ECO:0000256" key="1">
    <source>
        <dbReference type="SAM" id="Phobius"/>
    </source>
</evidence>
<dbReference type="InterPro" id="IPR003474">
    <property type="entry name" value="Glcn_transporter"/>
</dbReference>
<organism evidence="2 3">
    <name type="scientific">Actinomyces slackii</name>
    <dbReference type="NCBI Taxonomy" id="52774"/>
    <lineage>
        <taxon>Bacteria</taxon>
        <taxon>Bacillati</taxon>
        <taxon>Actinomycetota</taxon>
        <taxon>Actinomycetes</taxon>
        <taxon>Actinomycetales</taxon>
        <taxon>Actinomycetaceae</taxon>
        <taxon>Actinomyces</taxon>
    </lineage>
</organism>
<dbReference type="PANTHER" id="PTHR30354">
    <property type="entry name" value="GNT FAMILY GLUCONATE TRANSPORTER"/>
    <property type="match status" value="1"/>
</dbReference>
<protein>
    <submittedName>
        <fullName evidence="2">Inner membrane permease ygbN</fullName>
    </submittedName>
</protein>
<keyword evidence="1" id="KW-1133">Transmembrane helix</keyword>
<dbReference type="Proteomes" id="UP000276899">
    <property type="component" value="Chromosome"/>
</dbReference>
<feature type="transmembrane region" description="Helical" evidence="1">
    <location>
        <begin position="344"/>
        <end position="364"/>
    </location>
</feature>
<evidence type="ECO:0000313" key="2">
    <source>
        <dbReference type="EMBL" id="VEG74269.1"/>
    </source>
</evidence>
<evidence type="ECO:0000313" key="3">
    <source>
        <dbReference type="Proteomes" id="UP000276899"/>
    </source>
</evidence>
<dbReference type="GO" id="GO:0015128">
    <property type="term" value="F:gluconate transmembrane transporter activity"/>
    <property type="evidence" value="ECO:0007669"/>
    <property type="project" value="InterPro"/>
</dbReference>
<feature type="transmembrane region" description="Helical" evidence="1">
    <location>
        <begin position="98"/>
        <end position="120"/>
    </location>
</feature>
<dbReference type="PANTHER" id="PTHR30354:SF25">
    <property type="entry name" value="INNER MEMBRANE PERMEASE YGBN"/>
    <property type="match status" value="1"/>
</dbReference>
<feature type="transmembrane region" description="Helical" evidence="1">
    <location>
        <begin position="132"/>
        <end position="161"/>
    </location>
</feature>
<dbReference type="STRING" id="1278298.GCA_000428685_01872"/>
<gene>
    <name evidence="2" type="primary">ygbN</name>
    <name evidence="2" type="ORF">NCTC11923_00899</name>
</gene>
<dbReference type="NCBIfam" id="TIGR00791">
    <property type="entry name" value="gntP"/>
    <property type="match status" value="1"/>
</dbReference>
<dbReference type="RefSeq" id="WP_084501186.1">
    <property type="nucleotide sequence ID" value="NZ_CBCRWE010000061.1"/>
</dbReference>